<feature type="compositionally biased region" description="Basic and acidic residues" evidence="1">
    <location>
        <begin position="109"/>
        <end position="118"/>
    </location>
</feature>
<sequence>MYLHRNYGLSLTHADAKQSLRNRVILTLYTWYLIVSPNHDAIQPASRLLYSDKAGPGPTLSLQFHYCPLTIASLDSARLLCLGSGDKIDHIAVNGHAPPQINRPTVRNQQEHQAARRTEETGRYHIPDWLVYACYFPTIGTPWRASSNTPHASSPEACSIILSSRKAIVVLEPSSYQHPMLWDPIDWVR</sequence>
<evidence type="ECO:0000256" key="1">
    <source>
        <dbReference type="SAM" id="MobiDB-lite"/>
    </source>
</evidence>
<gene>
    <name evidence="2" type="ORF">BD289DRAFT_50249</name>
</gene>
<dbReference type="EMBL" id="KZ678512">
    <property type="protein sequence ID" value="PSR80990.1"/>
    <property type="molecule type" value="Genomic_DNA"/>
</dbReference>
<dbReference type="Proteomes" id="UP000241462">
    <property type="component" value="Unassembled WGS sequence"/>
</dbReference>
<organism evidence="2 3">
    <name type="scientific">Coniella lustricola</name>
    <dbReference type="NCBI Taxonomy" id="2025994"/>
    <lineage>
        <taxon>Eukaryota</taxon>
        <taxon>Fungi</taxon>
        <taxon>Dikarya</taxon>
        <taxon>Ascomycota</taxon>
        <taxon>Pezizomycotina</taxon>
        <taxon>Sordariomycetes</taxon>
        <taxon>Sordariomycetidae</taxon>
        <taxon>Diaporthales</taxon>
        <taxon>Schizoparmaceae</taxon>
        <taxon>Coniella</taxon>
    </lineage>
</organism>
<protein>
    <submittedName>
        <fullName evidence="2">Uncharacterized protein</fullName>
    </submittedName>
</protein>
<name>A0A2T3A1A4_9PEZI</name>
<keyword evidence="3" id="KW-1185">Reference proteome</keyword>
<dbReference type="AlphaFoldDB" id="A0A2T3A1A4"/>
<evidence type="ECO:0000313" key="3">
    <source>
        <dbReference type="Proteomes" id="UP000241462"/>
    </source>
</evidence>
<feature type="region of interest" description="Disordered" evidence="1">
    <location>
        <begin position="99"/>
        <end position="118"/>
    </location>
</feature>
<dbReference type="InParanoid" id="A0A2T3A1A4"/>
<reference evidence="2 3" key="1">
    <citation type="journal article" date="2018" name="Mycol. Prog.">
        <title>Coniella lustricola, a new species from submerged detritus.</title>
        <authorList>
            <person name="Raudabaugh D.B."/>
            <person name="Iturriaga T."/>
            <person name="Carver A."/>
            <person name="Mondo S."/>
            <person name="Pangilinan J."/>
            <person name="Lipzen A."/>
            <person name="He G."/>
            <person name="Amirebrahimi M."/>
            <person name="Grigoriev I.V."/>
            <person name="Miller A.N."/>
        </authorList>
    </citation>
    <scope>NUCLEOTIDE SEQUENCE [LARGE SCALE GENOMIC DNA]</scope>
    <source>
        <strain evidence="2 3">B22-T-1</strain>
    </source>
</reference>
<accession>A0A2T3A1A4</accession>
<evidence type="ECO:0000313" key="2">
    <source>
        <dbReference type="EMBL" id="PSR80990.1"/>
    </source>
</evidence>
<proteinExistence type="predicted"/>